<evidence type="ECO:0000313" key="1">
    <source>
        <dbReference type="EMBL" id="AII14408.1"/>
    </source>
</evidence>
<protein>
    <submittedName>
        <fullName evidence="1">Uncharacterized protein</fullName>
    </submittedName>
</protein>
<accession>A0A076F9Q0</accession>
<dbReference type="RefSeq" id="WP_038453444.1">
    <property type="nucleotide sequence ID" value="NZ_CP009043.1"/>
</dbReference>
<reference evidence="2" key="1">
    <citation type="journal article" date="2014" name="Genome Announc.">
        <title>Complete Genome Sequence of Campylobacter iguaniorum Strain 1485ET, Isolated from a Bearded Dragon (Pogona vitticeps).</title>
        <authorList>
            <person name="Gilbert M.J."/>
            <person name="Miller W.G."/>
            <person name="Yee E."/>
            <person name="Kik M."/>
            <person name="Wagenaar J.A."/>
            <person name="Duim B."/>
        </authorList>
    </citation>
    <scope>NUCLEOTIDE SEQUENCE [LARGE SCALE GENOMIC DNA]</scope>
    <source>
        <strain evidence="2">1485E</strain>
    </source>
</reference>
<evidence type="ECO:0000313" key="2">
    <source>
        <dbReference type="Proteomes" id="UP000028486"/>
    </source>
</evidence>
<dbReference type="SUPFAM" id="SSF50978">
    <property type="entry name" value="WD40 repeat-like"/>
    <property type="match status" value="1"/>
</dbReference>
<dbReference type="Proteomes" id="UP000028486">
    <property type="component" value="Chromosome"/>
</dbReference>
<dbReference type="PATRIC" id="fig|1244531.5.peg.553"/>
<gene>
    <name evidence="1" type="ORF">CIG1485E_0543</name>
</gene>
<dbReference type="KEGG" id="caj:CIG1485E_0543"/>
<dbReference type="Gene3D" id="2.130.10.10">
    <property type="entry name" value="YVTN repeat-like/Quinoprotein amine dehydrogenase"/>
    <property type="match status" value="1"/>
</dbReference>
<dbReference type="OrthoDB" id="5360256at2"/>
<dbReference type="eggNOG" id="ENOG5032N9U">
    <property type="taxonomic scope" value="Bacteria"/>
</dbReference>
<dbReference type="InterPro" id="IPR036322">
    <property type="entry name" value="WD40_repeat_dom_sf"/>
</dbReference>
<dbReference type="AlphaFoldDB" id="A0A076F9Q0"/>
<organism evidence="1 2">
    <name type="scientific">Campylobacter iguaniorum</name>
    <dbReference type="NCBI Taxonomy" id="1244531"/>
    <lineage>
        <taxon>Bacteria</taxon>
        <taxon>Pseudomonadati</taxon>
        <taxon>Campylobacterota</taxon>
        <taxon>Epsilonproteobacteria</taxon>
        <taxon>Campylobacterales</taxon>
        <taxon>Campylobacteraceae</taxon>
        <taxon>Campylobacter</taxon>
    </lineage>
</organism>
<name>A0A076F9Q0_9BACT</name>
<sequence length="286" mass="31879">MFKFLFLSLILVGVGFCDCNLLQKQDKDIFEVAFGKNVAYCDDSMLYIKTLPDLKNVFDLKISTDKVTSIAFMDSDLVVGFSSGYALLLHPNKSQETLIDPIKSGFIEQISSINVGKDKLIFTIGRNTVLVHDTISKIQKKTTININSKIIATTLDKNSLYIATFDRNLYMLDVTNFKLSGLSKTGNLITSLAFMDTKPLIGLSDGSVMYGDQKYTISSKAIEAIRVINGEIFVADASGVVRKFDNKFNLKNEIKAGNDTIRDMFIDKNGNLIVMLWNASVYTCKF</sequence>
<dbReference type="STRING" id="1244531.CIG2463D_0543"/>
<keyword evidence="2" id="KW-1185">Reference proteome</keyword>
<dbReference type="HOGENOM" id="CLU_972124_0_0_7"/>
<dbReference type="EMBL" id="CP009043">
    <property type="protein sequence ID" value="AII14408.1"/>
    <property type="molecule type" value="Genomic_DNA"/>
</dbReference>
<dbReference type="InterPro" id="IPR015943">
    <property type="entry name" value="WD40/YVTN_repeat-like_dom_sf"/>
</dbReference>
<proteinExistence type="predicted"/>